<dbReference type="PANTHER" id="PTHR43072:SF23">
    <property type="entry name" value="UPF0039 PROTEIN C11D3.02C"/>
    <property type="match status" value="1"/>
</dbReference>
<dbReference type="PANTHER" id="PTHR43072">
    <property type="entry name" value="N-ACETYLTRANSFERASE"/>
    <property type="match status" value="1"/>
</dbReference>
<dbReference type="CDD" id="cd04301">
    <property type="entry name" value="NAT_SF"/>
    <property type="match status" value="1"/>
</dbReference>
<dbReference type="Proteomes" id="UP001595932">
    <property type="component" value="Unassembled WGS sequence"/>
</dbReference>
<dbReference type="SUPFAM" id="SSF55729">
    <property type="entry name" value="Acyl-CoA N-acyltransferases (Nat)"/>
    <property type="match status" value="1"/>
</dbReference>
<dbReference type="EC" id="2.3.-.-" evidence="4"/>
<dbReference type="RefSeq" id="WP_377278184.1">
    <property type="nucleotide sequence ID" value="NZ_JBHSGL010000005.1"/>
</dbReference>
<sequence length="168" mass="19114">MSTIDFNIRAAAIADWPEIKRIYEAGMHTGLATFETIAPSYEQWSDEQISACRMVIEANGELLGFCKLSRVSKREVYQGVGEVSIYIDTSHSRKGIGQHLMHALIEASEQQGFWTLEAKIFPENIASIRLHLKNGFREVGIRERIGKRDGIWRDNVLLERRSNVNGIH</sequence>
<keyword evidence="5" id="KW-1185">Reference proteome</keyword>
<evidence type="ECO:0000256" key="2">
    <source>
        <dbReference type="ARBA" id="ARBA00023315"/>
    </source>
</evidence>
<evidence type="ECO:0000256" key="1">
    <source>
        <dbReference type="ARBA" id="ARBA00022679"/>
    </source>
</evidence>
<evidence type="ECO:0000313" key="4">
    <source>
        <dbReference type="EMBL" id="MFC4712771.1"/>
    </source>
</evidence>
<name>A0ABV9MAI4_9BACL</name>
<keyword evidence="2 4" id="KW-0012">Acyltransferase</keyword>
<dbReference type="PROSITE" id="PS51186">
    <property type="entry name" value="GNAT"/>
    <property type="match status" value="1"/>
</dbReference>
<dbReference type="EMBL" id="JBHSGL010000005">
    <property type="protein sequence ID" value="MFC4712771.1"/>
    <property type="molecule type" value="Genomic_DNA"/>
</dbReference>
<proteinExistence type="predicted"/>
<accession>A0ABV9MAI4</accession>
<protein>
    <submittedName>
        <fullName evidence="4">GNAT family N-acetyltransferase</fullName>
        <ecNumber evidence="4">2.3.-.-</ecNumber>
    </submittedName>
</protein>
<comment type="caution">
    <text evidence="4">The sequence shown here is derived from an EMBL/GenBank/DDBJ whole genome shotgun (WGS) entry which is preliminary data.</text>
</comment>
<organism evidence="4 5">
    <name type="scientific">Planococcus dechangensis</name>
    <dbReference type="NCBI Taxonomy" id="1176255"/>
    <lineage>
        <taxon>Bacteria</taxon>
        <taxon>Bacillati</taxon>
        <taxon>Bacillota</taxon>
        <taxon>Bacilli</taxon>
        <taxon>Bacillales</taxon>
        <taxon>Caryophanaceae</taxon>
        <taxon>Planococcus</taxon>
    </lineage>
</organism>
<reference evidence="5" key="1">
    <citation type="journal article" date="2019" name="Int. J. Syst. Evol. Microbiol.">
        <title>The Global Catalogue of Microorganisms (GCM) 10K type strain sequencing project: providing services to taxonomists for standard genome sequencing and annotation.</title>
        <authorList>
            <consortium name="The Broad Institute Genomics Platform"/>
            <consortium name="The Broad Institute Genome Sequencing Center for Infectious Disease"/>
            <person name="Wu L."/>
            <person name="Ma J."/>
        </authorList>
    </citation>
    <scope>NUCLEOTIDE SEQUENCE [LARGE SCALE GENOMIC DNA]</scope>
    <source>
        <strain evidence="5">CGMCC 1.12151</strain>
    </source>
</reference>
<dbReference type="Gene3D" id="3.40.630.30">
    <property type="match status" value="1"/>
</dbReference>
<evidence type="ECO:0000259" key="3">
    <source>
        <dbReference type="PROSITE" id="PS51186"/>
    </source>
</evidence>
<dbReference type="Pfam" id="PF00583">
    <property type="entry name" value="Acetyltransf_1"/>
    <property type="match status" value="1"/>
</dbReference>
<gene>
    <name evidence="4" type="ORF">ACFO5U_07875</name>
</gene>
<evidence type="ECO:0000313" key="5">
    <source>
        <dbReference type="Proteomes" id="UP001595932"/>
    </source>
</evidence>
<feature type="domain" description="N-acetyltransferase" evidence="3">
    <location>
        <begin position="6"/>
        <end position="163"/>
    </location>
</feature>
<dbReference type="InterPro" id="IPR016181">
    <property type="entry name" value="Acyl_CoA_acyltransferase"/>
</dbReference>
<keyword evidence="1 4" id="KW-0808">Transferase</keyword>
<dbReference type="InterPro" id="IPR000182">
    <property type="entry name" value="GNAT_dom"/>
</dbReference>
<dbReference type="GO" id="GO:0016746">
    <property type="term" value="F:acyltransferase activity"/>
    <property type="evidence" value="ECO:0007669"/>
    <property type="project" value="UniProtKB-KW"/>
</dbReference>